<evidence type="ECO:0000256" key="3">
    <source>
        <dbReference type="ARBA" id="ARBA00022448"/>
    </source>
</evidence>
<dbReference type="Proteomes" id="UP000460549">
    <property type="component" value="Unassembled WGS sequence"/>
</dbReference>
<keyword evidence="5 8" id="KW-0812">Transmembrane</keyword>
<gene>
    <name evidence="9" type="ORF">FYJ80_09915</name>
</gene>
<keyword evidence="3" id="KW-0813">Transport</keyword>
<evidence type="ECO:0000313" key="10">
    <source>
        <dbReference type="Proteomes" id="UP000460549"/>
    </source>
</evidence>
<comment type="similarity">
    <text evidence="2 8">Belongs to the 4-toluene sulfonate uptake permease (TSUP) (TC 2.A.102) family.</text>
</comment>
<feature type="transmembrane region" description="Helical" evidence="8">
    <location>
        <begin position="236"/>
        <end position="254"/>
    </location>
</feature>
<evidence type="ECO:0000256" key="6">
    <source>
        <dbReference type="ARBA" id="ARBA00022989"/>
    </source>
</evidence>
<evidence type="ECO:0000256" key="5">
    <source>
        <dbReference type="ARBA" id="ARBA00022692"/>
    </source>
</evidence>
<evidence type="ECO:0000256" key="7">
    <source>
        <dbReference type="ARBA" id="ARBA00023136"/>
    </source>
</evidence>
<dbReference type="EMBL" id="VUNN01000025">
    <property type="protein sequence ID" value="MSU07077.1"/>
    <property type="molecule type" value="Genomic_DNA"/>
</dbReference>
<comment type="subcellular location">
    <subcellularLocation>
        <location evidence="1 8">Cell membrane</location>
        <topology evidence="1 8">Multi-pass membrane protein</topology>
    </subcellularLocation>
</comment>
<dbReference type="AlphaFoldDB" id="A0A7X2PDW6"/>
<keyword evidence="7 8" id="KW-0472">Membrane</keyword>
<evidence type="ECO:0000256" key="2">
    <source>
        <dbReference type="ARBA" id="ARBA00009142"/>
    </source>
</evidence>
<accession>A0A7X2PDW6</accession>
<comment type="caution">
    <text evidence="9">The sequence shown here is derived from an EMBL/GenBank/DDBJ whole genome shotgun (WGS) entry which is preliminary data.</text>
</comment>
<evidence type="ECO:0000256" key="1">
    <source>
        <dbReference type="ARBA" id="ARBA00004651"/>
    </source>
</evidence>
<dbReference type="RefSeq" id="WP_154426484.1">
    <property type="nucleotide sequence ID" value="NZ_JAQYPZ010000031.1"/>
</dbReference>
<sequence length="255" mass="27315">MSITTIIILTLLFGLAGFIDSIAGGGGLVSLTSLYAAGLPPINAVSTNKFSMTFGTVFATINYAREKKIIWKLCFASIPFALIGSSLGAQLALRFADTLLRYMLLIVLPVLTVLTLKKKEEKKGTLISQSFEITTIAYVISAIASFVIGLYDGFFGPGTGTFYTILFSFMGLPLIFSAGTTKVLNLTSNIAAFVTFIINGTIFFNVGIPCAIASIIGNLIGSSYAIKKEGKAIKKLLIVVIALLYIKILAEFFLQ</sequence>
<evidence type="ECO:0000256" key="8">
    <source>
        <dbReference type="RuleBase" id="RU363041"/>
    </source>
</evidence>
<dbReference type="InterPro" id="IPR052017">
    <property type="entry name" value="TSUP"/>
</dbReference>
<name>A0A7X2PDW6_9SPIO</name>
<reference evidence="9 10" key="1">
    <citation type="submission" date="2019-08" db="EMBL/GenBank/DDBJ databases">
        <title>In-depth cultivation of the pig gut microbiome towards novel bacterial diversity and tailored functional studies.</title>
        <authorList>
            <person name="Wylensek D."/>
            <person name="Hitch T.C.A."/>
            <person name="Clavel T."/>
        </authorList>
    </citation>
    <scope>NUCLEOTIDE SEQUENCE [LARGE SCALE GENOMIC DNA]</scope>
    <source>
        <strain evidence="9 10">NM-380-WT-3C1</strain>
    </source>
</reference>
<dbReference type="Pfam" id="PF01925">
    <property type="entry name" value="TauE"/>
    <property type="match status" value="1"/>
</dbReference>
<proteinExistence type="inferred from homology"/>
<keyword evidence="6 8" id="KW-1133">Transmembrane helix</keyword>
<feature type="transmembrane region" description="Helical" evidence="8">
    <location>
        <begin position="99"/>
        <end position="116"/>
    </location>
</feature>
<protein>
    <recommendedName>
        <fullName evidence="8">Probable membrane transporter protein</fullName>
    </recommendedName>
</protein>
<feature type="transmembrane region" description="Helical" evidence="8">
    <location>
        <begin position="160"/>
        <end position="178"/>
    </location>
</feature>
<dbReference type="PANTHER" id="PTHR30269:SF0">
    <property type="entry name" value="MEMBRANE TRANSPORTER PROTEIN YFCA-RELATED"/>
    <property type="match status" value="1"/>
</dbReference>
<evidence type="ECO:0000313" key="9">
    <source>
        <dbReference type="EMBL" id="MSU07077.1"/>
    </source>
</evidence>
<dbReference type="InterPro" id="IPR002781">
    <property type="entry name" value="TM_pro_TauE-like"/>
</dbReference>
<dbReference type="PANTHER" id="PTHR30269">
    <property type="entry name" value="TRANSMEMBRANE PROTEIN YFCA"/>
    <property type="match status" value="1"/>
</dbReference>
<evidence type="ECO:0000256" key="4">
    <source>
        <dbReference type="ARBA" id="ARBA00022475"/>
    </source>
</evidence>
<feature type="transmembrane region" description="Helical" evidence="8">
    <location>
        <begin position="73"/>
        <end position="93"/>
    </location>
</feature>
<feature type="transmembrane region" description="Helical" evidence="8">
    <location>
        <begin position="46"/>
        <end position="64"/>
    </location>
</feature>
<organism evidence="9 10">
    <name type="scientific">Bullifex porci</name>
    <dbReference type="NCBI Taxonomy" id="2606638"/>
    <lineage>
        <taxon>Bacteria</taxon>
        <taxon>Pseudomonadati</taxon>
        <taxon>Spirochaetota</taxon>
        <taxon>Spirochaetia</taxon>
        <taxon>Spirochaetales</taxon>
        <taxon>Spirochaetaceae</taxon>
        <taxon>Bullifex</taxon>
    </lineage>
</organism>
<keyword evidence="10" id="KW-1185">Reference proteome</keyword>
<feature type="transmembrane region" description="Helical" evidence="8">
    <location>
        <begin position="136"/>
        <end position="154"/>
    </location>
</feature>
<feature type="transmembrane region" description="Helical" evidence="8">
    <location>
        <begin position="190"/>
        <end position="216"/>
    </location>
</feature>
<keyword evidence="4 8" id="KW-1003">Cell membrane</keyword>
<dbReference type="GO" id="GO:0005886">
    <property type="term" value="C:plasma membrane"/>
    <property type="evidence" value="ECO:0007669"/>
    <property type="project" value="UniProtKB-SubCell"/>
</dbReference>